<evidence type="ECO:0000313" key="2">
    <source>
        <dbReference type="Proteomes" id="UP000218181"/>
    </source>
</evidence>
<protein>
    <submittedName>
        <fullName evidence="1">Uncharacterized protein</fullName>
    </submittedName>
</protein>
<reference evidence="1 2" key="1">
    <citation type="submission" date="2014-12" db="EMBL/GenBank/DDBJ databases">
        <title>Draft genome sequences of 10 type strains of Lactococcus.</title>
        <authorList>
            <person name="Sun Z."/>
            <person name="Zhong Z."/>
            <person name="Liu W."/>
            <person name="Zhang W."/>
            <person name="Zhang H."/>
        </authorList>
    </citation>
    <scope>NUCLEOTIDE SEQUENCE [LARGE SCALE GENOMIC DNA]</scope>
    <source>
        <strain evidence="1 2">JCM 16395</strain>
    </source>
</reference>
<dbReference type="AlphaFoldDB" id="A0A2A5RM29"/>
<organism evidence="1 2">
    <name type="scientific">Lactococcus fujiensis JCM 16395</name>
    <dbReference type="NCBI Taxonomy" id="1291764"/>
    <lineage>
        <taxon>Bacteria</taxon>
        <taxon>Bacillati</taxon>
        <taxon>Bacillota</taxon>
        <taxon>Bacilli</taxon>
        <taxon>Lactobacillales</taxon>
        <taxon>Streptococcaceae</taxon>
        <taxon>Lactococcus</taxon>
    </lineage>
</organism>
<sequence length="42" mass="4544">MIRADGRIGLTGAGKVEQIRLLCLEGVEVSDTGKINIKRADF</sequence>
<name>A0A2A5RM29_9LACT</name>
<comment type="caution">
    <text evidence="1">The sequence shown here is derived from an EMBL/GenBank/DDBJ whole genome shotgun (WGS) entry which is preliminary data.</text>
</comment>
<accession>A0A2A5RM29</accession>
<gene>
    <name evidence="1" type="ORF">RT41_GL001230</name>
</gene>
<proteinExistence type="predicted"/>
<keyword evidence="2" id="KW-1185">Reference proteome</keyword>
<dbReference type="EMBL" id="JXJU01000004">
    <property type="protein sequence ID" value="PCS00343.1"/>
    <property type="molecule type" value="Genomic_DNA"/>
</dbReference>
<evidence type="ECO:0000313" key="1">
    <source>
        <dbReference type="EMBL" id="PCS00343.1"/>
    </source>
</evidence>
<dbReference type="STRING" id="1291764.GCA_001311235_02560"/>
<dbReference type="Proteomes" id="UP000218181">
    <property type="component" value="Unassembled WGS sequence"/>
</dbReference>